<dbReference type="OrthoDB" id="9791656at2"/>
<dbReference type="GO" id="GO:0005829">
    <property type="term" value="C:cytosol"/>
    <property type="evidence" value="ECO:0007669"/>
    <property type="project" value="TreeGrafter"/>
</dbReference>
<dbReference type="EC" id="3.6.1.22" evidence="4"/>
<comment type="cofactor">
    <cofactor evidence="1">
        <name>Mg(2+)</name>
        <dbReference type="ChEBI" id="CHEBI:18420"/>
    </cofactor>
</comment>
<dbReference type="PANTHER" id="PTHR42904:SF6">
    <property type="entry name" value="NAD-CAPPED RNA HYDROLASE NUDT12"/>
    <property type="match status" value="1"/>
</dbReference>
<evidence type="ECO:0000256" key="2">
    <source>
        <dbReference type="ARBA" id="ARBA00001947"/>
    </source>
</evidence>
<evidence type="ECO:0000256" key="3">
    <source>
        <dbReference type="ARBA" id="ARBA00009595"/>
    </source>
</evidence>
<dbReference type="GO" id="GO:0035529">
    <property type="term" value="F:NADH pyrophosphatase activity"/>
    <property type="evidence" value="ECO:0007669"/>
    <property type="project" value="TreeGrafter"/>
</dbReference>
<dbReference type="InterPro" id="IPR020476">
    <property type="entry name" value="Nudix_hydrolase"/>
</dbReference>
<dbReference type="InterPro" id="IPR015797">
    <property type="entry name" value="NUDIX_hydrolase-like_dom_sf"/>
</dbReference>
<evidence type="ECO:0000256" key="9">
    <source>
        <dbReference type="ARBA" id="ARBA00023679"/>
    </source>
</evidence>
<protein>
    <recommendedName>
        <fullName evidence="4">NAD(+) diphosphatase</fullName>
        <ecNumber evidence="4">3.6.1.22</ecNumber>
    </recommendedName>
</protein>
<dbReference type="GO" id="GO:0006742">
    <property type="term" value="P:NADP+ catabolic process"/>
    <property type="evidence" value="ECO:0007669"/>
    <property type="project" value="TreeGrafter"/>
</dbReference>
<comment type="similarity">
    <text evidence="3">Belongs to the Nudix hydrolase family. NudC subfamily.</text>
</comment>
<keyword evidence="5" id="KW-0479">Metal-binding</keyword>
<sequence>MRKSPDRLLAAWADPRSRFLVCWRDQHLMTPDRQTVQTVEVRHPLVSDTEPLFLGLLDGVPHFAVQLRSGDEPPPVAGGVWDSLRTVGLLAPADIAGVAAMAQGLFHWHLRHRFCGLCGAPTSHEEGGHLRRCSNPACAAPHFPRTDPAVIMLVSDGPDRILLGRQAAWAPGMMSTLAGFVEPGETLEQAVAREVLEEVGLQVRNVRYFASQPWPFPASLMLGFIAEAASTEIRVDQDELESARWFTRDELRSFRDSPQAEGDGYAFPSPISISRALINHWLASAG</sequence>
<keyword evidence="13" id="KW-1185">Reference proteome</keyword>
<dbReference type="Gene3D" id="3.90.79.20">
    <property type="match status" value="1"/>
</dbReference>
<evidence type="ECO:0000256" key="6">
    <source>
        <dbReference type="ARBA" id="ARBA00022801"/>
    </source>
</evidence>
<dbReference type="PRINTS" id="PR00502">
    <property type="entry name" value="NUDIXFAMILY"/>
</dbReference>
<feature type="domain" description="Nudix hydrolase" evidence="11">
    <location>
        <begin position="144"/>
        <end position="272"/>
    </location>
</feature>
<evidence type="ECO:0000313" key="12">
    <source>
        <dbReference type="EMBL" id="SIS47036.1"/>
    </source>
</evidence>
<evidence type="ECO:0000313" key="13">
    <source>
        <dbReference type="Proteomes" id="UP000185678"/>
    </source>
</evidence>
<organism evidence="12 13">
    <name type="scientific">Insolitispirillum peregrinum</name>
    <dbReference type="NCBI Taxonomy" id="80876"/>
    <lineage>
        <taxon>Bacteria</taxon>
        <taxon>Pseudomonadati</taxon>
        <taxon>Pseudomonadota</taxon>
        <taxon>Alphaproteobacteria</taxon>
        <taxon>Rhodospirillales</taxon>
        <taxon>Novispirillaceae</taxon>
        <taxon>Insolitispirillum</taxon>
    </lineage>
</organism>
<dbReference type="CDD" id="cd03429">
    <property type="entry name" value="NUDIX_NADH_pyrophosphatase_Nudt13"/>
    <property type="match status" value="1"/>
</dbReference>
<dbReference type="Pfam" id="PF09297">
    <property type="entry name" value="Zn_ribbon_NUD"/>
    <property type="match status" value="1"/>
</dbReference>
<name>A0A1N7JCN5_9PROT</name>
<dbReference type="PROSITE" id="PS51462">
    <property type="entry name" value="NUDIX"/>
    <property type="match status" value="1"/>
</dbReference>
<proteinExistence type="inferred from homology"/>
<dbReference type="InterPro" id="IPR049734">
    <property type="entry name" value="NudC-like_C"/>
</dbReference>
<dbReference type="InterPro" id="IPR050241">
    <property type="entry name" value="NAD-cap_RNA_hydrolase_NudC"/>
</dbReference>
<reference evidence="12 13" key="1">
    <citation type="submission" date="2017-01" db="EMBL/GenBank/DDBJ databases">
        <authorList>
            <person name="Mah S.A."/>
            <person name="Swanson W.J."/>
            <person name="Moy G.W."/>
            <person name="Vacquier V.D."/>
        </authorList>
    </citation>
    <scope>NUCLEOTIDE SEQUENCE [LARGE SCALE GENOMIC DNA]</scope>
    <source>
        <strain evidence="12 13">DSM 11589</strain>
    </source>
</reference>
<keyword evidence="8" id="KW-0520">NAD</keyword>
<evidence type="ECO:0000259" key="11">
    <source>
        <dbReference type="PROSITE" id="PS51462"/>
    </source>
</evidence>
<evidence type="ECO:0000256" key="10">
    <source>
        <dbReference type="RuleBase" id="RU003476"/>
    </source>
</evidence>
<dbReference type="SUPFAM" id="SSF55811">
    <property type="entry name" value="Nudix"/>
    <property type="match status" value="1"/>
</dbReference>
<dbReference type="EMBL" id="FTOA01000002">
    <property type="protein sequence ID" value="SIS47036.1"/>
    <property type="molecule type" value="Genomic_DNA"/>
</dbReference>
<dbReference type="Proteomes" id="UP000185678">
    <property type="component" value="Unassembled WGS sequence"/>
</dbReference>
<evidence type="ECO:0000256" key="7">
    <source>
        <dbReference type="ARBA" id="ARBA00022842"/>
    </source>
</evidence>
<dbReference type="STRING" id="80876.SAMN05421779_102101"/>
<dbReference type="InterPro" id="IPR000086">
    <property type="entry name" value="NUDIX_hydrolase_dom"/>
</dbReference>
<evidence type="ECO:0000256" key="8">
    <source>
        <dbReference type="ARBA" id="ARBA00023027"/>
    </source>
</evidence>
<dbReference type="Gene3D" id="3.90.79.10">
    <property type="entry name" value="Nucleoside Triphosphate Pyrophosphohydrolase"/>
    <property type="match status" value="1"/>
</dbReference>
<evidence type="ECO:0000256" key="1">
    <source>
        <dbReference type="ARBA" id="ARBA00001946"/>
    </source>
</evidence>
<comment type="cofactor">
    <cofactor evidence="2">
        <name>Zn(2+)</name>
        <dbReference type="ChEBI" id="CHEBI:29105"/>
    </cofactor>
</comment>
<comment type="catalytic activity">
    <reaction evidence="9">
        <text>a 5'-end NAD(+)-phospho-ribonucleoside in mRNA + H2O = a 5'-end phospho-adenosine-phospho-ribonucleoside in mRNA + beta-nicotinamide D-ribonucleotide + 2 H(+)</text>
        <dbReference type="Rhea" id="RHEA:60876"/>
        <dbReference type="Rhea" id="RHEA-COMP:15698"/>
        <dbReference type="Rhea" id="RHEA-COMP:15719"/>
        <dbReference type="ChEBI" id="CHEBI:14649"/>
        <dbReference type="ChEBI" id="CHEBI:15377"/>
        <dbReference type="ChEBI" id="CHEBI:15378"/>
        <dbReference type="ChEBI" id="CHEBI:144029"/>
        <dbReference type="ChEBI" id="CHEBI:144051"/>
    </reaction>
    <physiologicalReaction direction="left-to-right" evidence="9">
        <dbReference type="Rhea" id="RHEA:60877"/>
    </physiologicalReaction>
</comment>
<dbReference type="GO" id="GO:0019677">
    <property type="term" value="P:NAD+ catabolic process"/>
    <property type="evidence" value="ECO:0007669"/>
    <property type="project" value="TreeGrafter"/>
</dbReference>
<gene>
    <name evidence="12" type="ORF">SAMN05421779_102101</name>
</gene>
<keyword evidence="6 10" id="KW-0378">Hydrolase</keyword>
<dbReference type="NCBIfam" id="NF001299">
    <property type="entry name" value="PRK00241.1"/>
    <property type="match status" value="1"/>
</dbReference>
<dbReference type="InterPro" id="IPR015376">
    <property type="entry name" value="Znr_NADH_PPase"/>
</dbReference>
<keyword evidence="7" id="KW-0460">Magnesium</keyword>
<dbReference type="InterPro" id="IPR015375">
    <property type="entry name" value="NADH_PPase-like_N"/>
</dbReference>
<dbReference type="GO" id="GO:0046872">
    <property type="term" value="F:metal ion binding"/>
    <property type="evidence" value="ECO:0007669"/>
    <property type="project" value="UniProtKB-KW"/>
</dbReference>
<dbReference type="Pfam" id="PF00293">
    <property type="entry name" value="NUDIX"/>
    <property type="match status" value="1"/>
</dbReference>
<accession>A0A1N7JCN5</accession>
<dbReference type="Pfam" id="PF09296">
    <property type="entry name" value="NUDIX-like"/>
    <property type="match status" value="1"/>
</dbReference>
<dbReference type="InterPro" id="IPR020084">
    <property type="entry name" value="NUDIX_hydrolase_CS"/>
</dbReference>
<dbReference type="AlphaFoldDB" id="A0A1N7JCN5"/>
<evidence type="ECO:0000256" key="5">
    <source>
        <dbReference type="ARBA" id="ARBA00022723"/>
    </source>
</evidence>
<evidence type="ECO:0000256" key="4">
    <source>
        <dbReference type="ARBA" id="ARBA00012381"/>
    </source>
</evidence>
<dbReference type="PROSITE" id="PS00893">
    <property type="entry name" value="NUDIX_BOX"/>
    <property type="match status" value="1"/>
</dbReference>
<dbReference type="PANTHER" id="PTHR42904">
    <property type="entry name" value="NUDIX HYDROLASE, NUDC SUBFAMILY"/>
    <property type="match status" value="1"/>
</dbReference>